<dbReference type="EMBL" id="JASPKY010000013">
    <property type="protein sequence ID" value="KAK9753475.1"/>
    <property type="molecule type" value="Genomic_DNA"/>
</dbReference>
<name>A0AAW1N4Q9_POPJA</name>
<keyword evidence="3" id="KW-1185">Reference proteome</keyword>
<evidence type="ECO:0000313" key="3">
    <source>
        <dbReference type="Proteomes" id="UP001458880"/>
    </source>
</evidence>
<feature type="compositionally biased region" description="Basic residues" evidence="1">
    <location>
        <begin position="257"/>
        <end position="269"/>
    </location>
</feature>
<organism evidence="2 3">
    <name type="scientific">Popillia japonica</name>
    <name type="common">Japanese beetle</name>
    <dbReference type="NCBI Taxonomy" id="7064"/>
    <lineage>
        <taxon>Eukaryota</taxon>
        <taxon>Metazoa</taxon>
        <taxon>Ecdysozoa</taxon>
        <taxon>Arthropoda</taxon>
        <taxon>Hexapoda</taxon>
        <taxon>Insecta</taxon>
        <taxon>Pterygota</taxon>
        <taxon>Neoptera</taxon>
        <taxon>Endopterygota</taxon>
        <taxon>Coleoptera</taxon>
        <taxon>Polyphaga</taxon>
        <taxon>Scarabaeiformia</taxon>
        <taxon>Scarabaeidae</taxon>
        <taxon>Rutelinae</taxon>
        <taxon>Popillia</taxon>
    </lineage>
</organism>
<evidence type="ECO:0000313" key="2">
    <source>
        <dbReference type="EMBL" id="KAK9753475.1"/>
    </source>
</evidence>
<dbReference type="Proteomes" id="UP001458880">
    <property type="component" value="Unassembled WGS sequence"/>
</dbReference>
<sequence>MLDVSVKEEIYKKNETVTTMVIIICNMIRNTQNGLTGNRWESELYLFTIKAFEIGLIFTTFFFCTPAFAAPTSSLKQLGGIEARLQNPCDYKGKLRHSRSAKEKPLDKQFRIYRNEYLNKSLPKIKELYPFPITLDVKLPVSLATMALKNKKKNYEALQMYIKTFDLLAKHDNVHTTGNFSLAKRKEIFGNLTNDSIRLLCVMYDEQKKHPKLSKKVKKLDQQLKIPADVTMLYTQDQLVLHNFDQFFGSLDKMISNRRNKNKNNKKKNQQTGGVAKKTKKRRKLPSIKRKRRTSKQLVSTYQTRT</sequence>
<reference evidence="2 3" key="1">
    <citation type="journal article" date="2024" name="BMC Genomics">
        <title>De novo assembly and annotation of Popillia japonica's genome with initial clues to its potential as an invasive pest.</title>
        <authorList>
            <person name="Cucini C."/>
            <person name="Boschi S."/>
            <person name="Funari R."/>
            <person name="Cardaioli E."/>
            <person name="Iannotti N."/>
            <person name="Marturano G."/>
            <person name="Paoli F."/>
            <person name="Bruttini M."/>
            <person name="Carapelli A."/>
            <person name="Frati F."/>
            <person name="Nardi F."/>
        </authorList>
    </citation>
    <scope>NUCLEOTIDE SEQUENCE [LARGE SCALE GENOMIC DNA]</scope>
    <source>
        <strain evidence="2">DMR45628</strain>
    </source>
</reference>
<feature type="compositionally biased region" description="Basic residues" evidence="1">
    <location>
        <begin position="277"/>
        <end position="295"/>
    </location>
</feature>
<proteinExistence type="predicted"/>
<gene>
    <name evidence="2" type="ORF">QE152_g2024</name>
</gene>
<comment type="caution">
    <text evidence="2">The sequence shown here is derived from an EMBL/GenBank/DDBJ whole genome shotgun (WGS) entry which is preliminary data.</text>
</comment>
<accession>A0AAW1N4Q9</accession>
<dbReference type="AlphaFoldDB" id="A0AAW1N4Q9"/>
<evidence type="ECO:0000256" key="1">
    <source>
        <dbReference type="SAM" id="MobiDB-lite"/>
    </source>
</evidence>
<feature type="compositionally biased region" description="Polar residues" evidence="1">
    <location>
        <begin position="296"/>
        <end position="306"/>
    </location>
</feature>
<protein>
    <submittedName>
        <fullName evidence="2">Uncharacterized protein</fullName>
    </submittedName>
</protein>
<feature type="region of interest" description="Disordered" evidence="1">
    <location>
        <begin position="257"/>
        <end position="306"/>
    </location>
</feature>